<dbReference type="EMBL" id="BAHD01000001">
    <property type="protein sequence ID" value="GAB94034.1"/>
    <property type="molecule type" value="Genomic_DNA"/>
</dbReference>
<keyword evidence="11" id="KW-1185">Reference proteome</keyword>
<feature type="domain" description="Polysaccharide chain length determinant N-terminal" evidence="9">
    <location>
        <begin position="2"/>
        <end position="89"/>
    </location>
</feature>
<dbReference type="InterPro" id="IPR050445">
    <property type="entry name" value="Bact_polysacc_biosynth/exp"/>
</dbReference>
<protein>
    <recommendedName>
        <fullName evidence="9">Polysaccharide chain length determinant N-terminal domain-containing protein</fullName>
    </recommendedName>
</protein>
<dbReference type="Pfam" id="PF02706">
    <property type="entry name" value="Wzz"/>
    <property type="match status" value="1"/>
</dbReference>
<sequence>MTLDALVLLLWRRAWVLVIGAILGASAAFGATSMMTRVYSATATSFVTAVPAPGKAASYESAQFAVSRAKSYPQLLKSPEVLQAVITELRLSDTVPELAKALSAENPVDTLLVQVTAEAGSAEQAAQIANSAAKHMSLRIQELETSGGKRTSPVDVQVAVPATAPQVAAWPRPVVNYVLGGVVGGVFGAFIVLAADALQRARRARDSARAKARSARTSRADAHEQQAKAAATGTASNAALSGMARTSARTGAAGSGGLTTTTGLGGTTGLSSSGADPAAPTAAHSMPPLSISR</sequence>
<comment type="similarity">
    <text evidence="2">Belongs to the CpsC/CapA family.</text>
</comment>
<comment type="caution">
    <text evidence="10">The sequence shown here is derived from an EMBL/GenBank/DDBJ whole genome shotgun (WGS) entry which is preliminary data.</text>
</comment>
<dbReference type="PANTHER" id="PTHR32309:SF31">
    <property type="entry name" value="CAPSULAR EXOPOLYSACCHARIDE FAMILY"/>
    <property type="match status" value="1"/>
</dbReference>
<evidence type="ECO:0000256" key="5">
    <source>
        <dbReference type="ARBA" id="ARBA00022989"/>
    </source>
</evidence>
<evidence type="ECO:0000256" key="7">
    <source>
        <dbReference type="SAM" id="MobiDB-lite"/>
    </source>
</evidence>
<dbReference type="GO" id="GO:0005886">
    <property type="term" value="C:plasma membrane"/>
    <property type="evidence" value="ECO:0007669"/>
    <property type="project" value="UniProtKB-SubCell"/>
</dbReference>
<name>K6X5F3_9MICO</name>
<evidence type="ECO:0000256" key="6">
    <source>
        <dbReference type="ARBA" id="ARBA00023136"/>
    </source>
</evidence>
<evidence type="ECO:0000256" key="4">
    <source>
        <dbReference type="ARBA" id="ARBA00022692"/>
    </source>
</evidence>
<feature type="compositionally biased region" description="Low complexity" evidence="7">
    <location>
        <begin position="227"/>
        <end position="252"/>
    </location>
</feature>
<feature type="transmembrane region" description="Helical" evidence="8">
    <location>
        <begin position="174"/>
        <end position="195"/>
    </location>
</feature>
<proteinExistence type="inferred from homology"/>
<gene>
    <name evidence="10" type="ORF">KILIM_001_00360</name>
</gene>
<evidence type="ECO:0000256" key="8">
    <source>
        <dbReference type="SAM" id="Phobius"/>
    </source>
</evidence>
<feature type="region of interest" description="Disordered" evidence="7">
    <location>
        <begin position="208"/>
        <end position="293"/>
    </location>
</feature>
<evidence type="ECO:0000313" key="10">
    <source>
        <dbReference type="EMBL" id="GAB94034.1"/>
    </source>
</evidence>
<dbReference type="RefSeq" id="WP_006590567.1">
    <property type="nucleotide sequence ID" value="NZ_BAHD01000001.1"/>
</dbReference>
<dbReference type="InterPro" id="IPR003856">
    <property type="entry name" value="LPS_length_determ_N"/>
</dbReference>
<evidence type="ECO:0000256" key="2">
    <source>
        <dbReference type="ARBA" id="ARBA00006683"/>
    </source>
</evidence>
<dbReference type="Proteomes" id="UP000008366">
    <property type="component" value="Unassembled WGS sequence"/>
</dbReference>
<feature type="compositionally biased region" description="Gly residues" evidence="7">
    <location>
        <begin position="253"/>
        <end position="268"/>
    </location>
</feature>
<dbReference type="OrthoDB" id="9812433at2"/>
<evidence type="ECO:0000313" key="11">
    <source>
        <dbReference type="Proteomes" id="UP000008366"/>
    </source>
</evidence>
<dbReference type="PANTHER" id="PTHR32309">
    <property type="entry name" value="TYROSINE-PROTEIN KINASE"/>
    <property type="match status" value="1"/>
</dbReference>
<comment type="subcellular location">
    <subcellularLocation>
        <location evidence="1">Cell membrane</location>
        <topology evidence="1">Multi-pass membrane protein</topology>
    </subcellularLocation>
</comment>
<dbReference type="STRING" id="1184609.KILIM_001_00360"/>
<organism evidence="10 11">
    <name type="scientific">Kineosphaera limosa NBRC 100340</name>
    <dbReference type="NCBI Taxonomy" id="1184609"/>
    <lineage>
        <taxon>Bacteria</taxon>
        <taxon>Bacillati</taxon>
        <taxon>Actinomycetota</taxon>
        <taxon>Actinomycetes</taxon>
        <taxon>Micrococcales</taxon>
        <taxon>Dermatophilaceae</taxon>
        <taxon>Kineosphaera</taxon>
    </lineage>
</organism>
<dbReference type="eggNOG" id="COG3944">
    <property type="taxonomic scope" value="Bacteria"/>
</dbReference>
<reference evidence="10 11" key="1">
    <citation type="submission" date="2012-08" db="EMBL/GenBank/DDBJ databases">
        <title>Whole genome shotgun sequence of Kineosphaera limosa NBRC 100340.</title>
        <authorList>
            <person name="Yoshida I."/>
            <person name="Isaki S."/>
            <person name="Hosoyama A."/>
            <person name="Tsuchikane K."/>
            <person name="Katsumata H."/>
            <person name="Ando Y."/>
            <person name="Ohji S."/>
            <person name="Hamada M."/>
            <person name="Tamura T."/>
            <person name="Yamazoe A."/>
            <person name="Yamazaki S."/>
            <person name="Fujita N."/>
        </authorList>
    </citation>
    <scope>NUCLEOTIDE SEQUENCE [LARGE SCALE GENOMIC DNA]</scope>
    <source>
        <strain evidence="10 11">NBRC 100340</strain>
    </source>
</reference>
<accession>K6X5F3</accession>
<evidence type="ECO:0000256" key="3">
    <source>
        <dbReference type="ARBA" id="ARBA00022475"/>
    </source>
</evidence>
<evidence type="ECO:0000259" key="9">
    <source>
        <dbReference type="Pfam" id="PF02706"/>
    </source>
</evidence>
<keyword evidence="5 8" id="KW-1133">Transmembrane helix</keyword>
<evidence type="ECO:0000256" key="1">
    <source>
        <dbReference type="ARBA" id="ARBA00004651"/>
    </source>
</evidence>
<keyword evidence="6 8" id="KW-0472">Membrane</keyword>
<keyword evidence="4 8" id="KW-0812">Transmembrane</keyword>
<dbReference type="AlphaFoldDB" id="K6X5F3"/>
<keyword evidence="3" id="KW-1003">Cell membrane</keyword>